<name>A0A1P8URK8_9RHOB</name>
<dbReference type="STRING" id="1250539.Ga0080574_TMP1701"/>
<organism evidence="1 2">
    <name type="scientific">Salipiger abyssi</name>
    <dbReference type="NCBI Taxonomy" id="1250539"/>
    <lineage>
        <taxon>Bacteria</taxon>
        <taxon>Pseudomonadati</taxon>
        <taxon>Pseudomonadota</taxon>
        <taxon>Alphaproteobacteria</taxon>
        <taxon>Rhodobacterales</taxon>
        <taxon>Roseobacteraceae</taxon>
        <taxon>Salipiger</taxon>
    </lineage>
</organism>
<sequence length="54" mass="6217">MFHGLSPNGVCGNSLPRSALECLDQAQENSVNSHRVWRVSVTFLWRLTRWETET</sequence>
<dbReference type="Proteomes" id="UP000187059">
    <property type="component" value="Chromosome"/>
</dbReference>
<proteinExistence type="predicted"/>
<evidence type="ECO:0000313" key="1">
    <source>
        <dbReference type="EMBL" id="APZ52035.1"/>
    </source>
</evidence>
<keyword evidence="2" id="KW-1185">Reference proteome</keyword>
<evidence type="ECO:0000313" key="2">
    <source>
        <dbReference type="Proteomes" id="UP000187059"/>
    </source>
</evidence>
<protein>
    <submittedName>
        <fullName evidence="1">Uncharacterized protein</fullName>
    </submittedName>
</protein>
<dbReference type="KEGG" id="paby:Ga0080574_TMP1701"/>
<dbReference type="EMBL" id="CP015093">
    <property type="protein sequence ID" value="APZ52035.1"/>
    <property type="molecule type" value="Genomic_DNA"/>
</dbReference>
<gene>
    <name evidence="1" type="ORF">Ga0080574_TMP1701</name>
</gene>
<accession>A0A1P8URK8</accession>
<dbReference type="AlphaFoldDB" id="A0A1P8URK8"/>
<reference evidence="1 2" key="1">
    <citation type="submission" date="2016-04" db="EMBL/GenBank/DDBJ databases">
        <title>Deep-sea bacteria in the southern Pacific.</title>
        <authorList>
            <person name="Tang K."/>
        </authorList>
    </citation>
    <scope>NUCLEOTIDE SEQUENCE [LARGE SCALE GENOMIC DNA]</scope>
    <source>
        <strain evidence="1 2">JLT2014</strain>
    </source>
</reference>